<dbReference type="HOGENOM" id="CLU_1798320_0_0_1"/>
<evidence type="ECO:0000313" key="1">
    <source>
        <dbReference type="EMBL" id="EKC24312.1"/>
    </source>
</evidence>
<proteinExistence type="predicted"/>
<dbReference type="InParanoid" id="K1PJX0"/>
<organism evidence="1">
    <name type="scientific">Magallana gigas</name>
    <name type="common">Pacific oyster</name>
    <name type="synonym">Crassostrea gigas</name>
    <dbReference type="NCBI Taxonomy" id="29159"/>
    <lineage>
        <taxon>Eukaryota</taxon>
        <taxon>Metazoa</taxon>
        <taxon>Spiralia</taxon>
        <taxon>Lophotrochozoa</taxon>
        <taxon>Mollusca</taxon>
        <taxon>Bivalvia</taxon>
        <taxon>Autobranchia</taxon>
        <taxon>Pteriomorphia</taxon>
        <taxon>Ostreida</taxon>
        <taxon>Ostreoidea</taxon>
        <taxon>Ostreidae</taxon>
        <taxon>Magallana</taxon>
    </lineage>
</organism>
<name>K1PJX0_MAGGI</name>
<sequence>MRKYDIECEPGYIGDNCSLVVNAKNVVSALLTTIVTQQECAYNSTNVNSDVSEQEVTKDLTFSTVYQPIQNDNRTEFLLMAILPFSIPVIVCFVIGLVCIRRGKNQTNTIHKVTDSSYRAHESATEEMAPSDNEIQATFVRTAL</sequence>
<gene>
    <name evidence="1" type="ORF">CGI_10005995</name>
</gene>
<dbReference type="EMBL" id="JH816732">
    <property type="protein sequence ID" value="EKC24312.1"/>
    <property type="molecule type" value="Genomic_DNA"/>
</dbReference>
<dbReference type="AlphaFoldDB" id="K1PJX0"/>
<reference evidence="1" key="1">
    <citation type="journal article" date="2012" name="Nature">
        <title>The oyster genome reveals stress adaptation and complexity of shell formation.</title>
        <authorList>
            <person name="Zhang G."/>
            <person name="Fang X."/>
            <person name="Guo X."/>
            <person name="Li L."/>
            <person name="Luo R."/>
            <person name="Xu F."/>
            <person name="Yang P."/>
            <person name="Zhang L."/>
            <person name="Wang X."/>
            <person name="Qi H."/>
            <person name="Xiong Z."/>
            <person name="Que H."/>
            <person name="Xie Y."/>
            <person name="Holland P.W."/>
            <person name="Paps J."/>
            <person name="Zhu Y."/>
            <person name="Wu F."/>
            <person name="Chen Y."/>
            <person name="Wang J."/>
            <person name="Peng C."/>
            <person name="Meng J."/>
            <person name="Yang L."/>
            <person name="Liu J."/>
            <person name="Wen B."/>
            <person name="Zhang N."/>
            <person name="Huang Z."/>
            <person name="Zhu Q."/>
            <person name="Feng Y."/>
            <person name="Mount A."/>
            <person name="Hedgecock D."/>
            <person name="Xu Z."/>
            <person name="Liu Y."/>
            <person name="Domazet-Loso T."/>
            <person name="Du Y."/>
            <person name="Sun X."/>
            <person name="Zhang S."/>
            <person name="Liu B."/>
            <person name="Cheng P."/>
            <person name="Jiang X."/>
            <person name="Li J."/>
            <person name="Fan D."/>
            <person name="Wang W."/>
            <person name="Fu W."/>
            <person name="Wang T."/>
            <person name="Wang B."/>
            <person name="Zhang J."/>
            <person name="Peng Z."/>
            <person name="Li Y."/>
            <person name="Li N."/>
            <person name="Wang J."/>
            <person name="Chen M."/>
            <person name="He Y."/>
            <person name="Tan F."/>
            <person name="Song X."/>
            <person name="Zheng Q."/>
            <person name="Huang R."/>
            <person name="Yang H."/>
            <person name="Du X."/>
            <person name="Chen L."/>
            <person name="Yang M."/>
            <person name="Gaffney P.M."/>
            <person name="Wang S."/>
            <person name="Luo L."/>
            <person name="She Z."/>
            <person name="Ming Y."/>
            <person name="Huang W."/>
            <person name="Zhang S."/>
            <person name="Huang B."/>
            <person name="Zhang Y."/>
            <person name="Qu T."/>
            <person name="Ni P."/>
            <person name="Miao G."/>
            <person name="Wang J."/>
            <person name="Wang Q."/>
            <person name="Steinberg C.E."/>
            <person name="Wang H."/>
            <person name="Li N."/>
            <person name="Qian L."/>
            <person name="Zhang G."/>
            <person name="Li Y."/>
            <person name="Yang H."/>
            <person name="Liu X."/>
            <person name="Wang J."/>
            <person name="Yin Y."/>
            <person name="Wang J."/>
        </authorList>
    </citation>
    <scope>NUCLEOTIDE SEQUENCE [LARGE SCALE GENOMIC DNA]</scope>
    <source>
        <strain evidence="1">05x7-T-G4-1.051#20</strain>
    </source>
</reference>
<protein>
    <submittedName>
        <fullName evidence="1">Uncharacterized protein</fullName>
    </submittedName>
</protein>
<accession>K1PJX0</accession>